<accession>A0A167WEY4</accession>
<gene>
    <name evidence="2" type="ORF">SPI_03864</name>
</gene>
<dbReference type="AlphaFoldDB" id="A0A167WEY4"/>
<dbReference type="Gene3D" id="3.30.200.20">
    <property type="entry name" value="Phosphorylase Kinase, domain 1"/>
    <property type="match status" value="1"/>
</dbReference>
<dbReference type="InterPro" id="IPR051678">
    <property type="entry name" value="AGP_Transferase"/>
</dbReference>
<proteinExistence type="predicted"/>
<evidence type="ECO:0000259" key="1">
    <source>
        <dbReference type="Pfam" id="PF01636"/>
    </source>
</evidence>
<dbReference type="Gene3D" id="3.90.1200.10">
    <property type="match status" value="1"/>
</dbReference>
<dbReference type="Pfam" id="PF01636">
    <property type="entry name" value="APH"/>
    <property type="match status" value="1"/>
</dbReference>
<dbReference type="PANTHER" id="PTHR21310">
    <property type="entry name" value="AMINOGLYCOSIDE PHOSPHOTRANSFERASE-RELATED-RELATED"/>
    <property type="match status" value="1"/>
</dbReference>
<dbReference type="GO" id="GO:0016740">
    <property type="term" value="F:transferase activity"/>
    <property type="evidence" value="ECO:0007669"/>
    <property type="project" value="UniProtKB-KW"/>
</dbReference>
<organism evidence="2 3">
    <name type="scientific">Niveomyces insectorum RCEF 264</name>
    <dbReference type="NCBI Taxonomy" id="1081102"/>
    <lineage>
        <taxon>Eukaryota</taxon>
        <taxon>Fungi</taxon>
        <taxon>Dikarya</taxon>
        <taxon>Ascomycota</taxon>
        <taxon>Pezizomycotina</taxon>
        <taxon>Sordariomycetes</taxon>
        <taxon>Hypocreomycetidae</taxon>
        <taxon>Hypocreales</taxon>
        <taxon>Cordycipitaceae</taxon>
        <taxon>Niveomyces</taxon>
    </lineage>
</organism>
<dbReference type="OrthoDB" id="4866437at2759"/>
<dbReference type="PANTHER" id="PTHR21310:SF37">
    <property type="entry name" value="AMINOGLYCOSIDE PHOSPHOTRANSFERASE DOMAIN-CONTAINING PROTEIN"/>
    <property type="match status" value="1"/>
</dbReference>
<dbReference type="InterPro" id="IPR011009">
    <property type="entry name" value="Kinase-like_dom_sf"/>
</dbReference>
<keyword evidence="2" id="KW-0808">Transferase</keyword>
<comment type="caution">
    <text evidence="2">The sequence shown here is derived from an EMBL/GenBank/DDBJ whole genome shotgun (WGS) entry which is preliminary data.</text>
</comment>
<dbReference type="Proteomes" id="UP000076874">
    <property type="component" value="Unassembled WGS sequence"/>
</dbReference>
<evidence type="ECO:0000313" key="2">
    <source>
        <dbReference type="EMBL" id="OAA63701.1"/>
    </source>
</evidence>
<dbReference type="SUPFAM" id="SSF56112">
    <property type="entry name" value="Protein kinase-like (PK-like)"/>
    <property type="match status" value="1"/>
</dbReference>
<keyword evidence="3" id="KW-1185">Reference proteome</keyword>
<feature type="domain" description="Aminoglycoside phosphotransferase" evidence="1">
    <location>
        <begin position="140"/>
        <end position="377"/>
    </location>
</feature>
<dbReference type="InterPro" id="IPR002575">
    <property type="entry name" value="Aminoglycoside_PTrfase"/>
</dbReference>
<reference evidence="2 3" key="1">
    <citation type="journal article" date="2016" name="Genome Biol. Evol.">
        <title>Divergent and convergent evolution of fungal pathogenicity.</title>
        <authorList>
            <person name="Shang Y."/>
            <person name="Xiao G."/>
            <person name="Zheng P."/>
            <person name="Cen K."/>
            <person name="Zhan S."/>
            <person name="Wang C."/>
        </authorList>
    </citation>
    <scope>NUCLEOTIDE SEQUENCE [LARGE SCALE GENOMIC DNA]</scope>
    <source>
        <strain evidence="2 3">RCEF 264</strain>
    </source>
</reference>
<dbReference type="EMBL" id="AZHD01000005">
    <property type="protein sequence ID" value="OAA63701.1"/>
    <property type="molecule type" value="Genomic_DNA"/>
</dbReference>
<protein>
    <submittedName>
        <fullName evidence="2">Phosphotransferase enzyme family protein</fullName>
    </submittedName>
</protein>
<evidence type="ECO:0000313" key="3">
    <source>
        <dbReference type="Proteomes" id="UP000076874"/>
    </source>
</evidence>
<sequence>MLSILGSPLGLWRTKFLFILSGLFRLCAGIAHFVRFGRQCASSGLVHDSPEARQARIVEGRTRRLDEHGYVRVTEDQNVQLIQTFIDSIDEDAVCALASRLVHGGLPCRIVDKKRGSFNICYFVEPGTRKEDSGCSKQPSRWVVRLPLGPAVVNPWEKIVNEVATVRYIQQKTRIPVPRIRAYGRDPRLIKNENMAEGIDNAREGQGYIISDFVDGASLDKKLLTTAEPERRHAFCAQMLSFLAGLRRLEFAKIGSLLPGNDDDETTTATLGPILSMSDNILRIPPTPVLAFSADYLRHGFAVTAEFFSDPIGQLEIEDARKELYVLHKLEPLFLGLVSRHLDHGPFILQHLDLRAHNILVDDQLRIQAVLDWEFTSTVPLPIFTPPSWITGHNAKDTRGVLHRDFRTVLHSKAKEDPLYQQLESEWYGEGGNEAPEKPLSIETTKRFCIAHILRQPSEAIEIFDDFLDTIDDPTCTTDEKKNARLARFFEDHPLLEVEAQRRCKQSQAYTRYLADNGLFESRMDRLIHMKEEMAAKYGWKKKQLNG</sequence>
<name>A0A167WEY4_9HYPO</name>